<gene>
    <name evidence="1" type="ORF">NMOB1V02_LOCUS422</name>
</gene>
<protein>
    <submittedName>
        <fullName evidence="1">Uncharacterized protein</fullName>
    </submittedName>
</protein>
<dbReference type="EMBL" id="CAJPEX010000036">
    <property type="protein sequence ID" value="CAG0912645.1"/>
    <property type="molecule type" value="Genomic_DNA"/>
</dbReference>
<name>A0A7R9BCB5_9CRUS</name>
<reference evidence="1" key="1">
    <citation type="submission" date="2020-11" db="EMBL/GenBank/DDBJ databases">
        <authorList>
            <person name="Tran Van P."/>
        </authorList>
    </citation>
    <scope>NUCLEOTIDE SEQUENCE</scope>
</reference>
<evidence type="ECO:0000313" key="2">
    <source>
        <dbReference type="Proteomes" id="UP000678499"/>
    </source>
</evidence>
<dbReference type="EMBL" id="OA882073">
    <property type="protein sequence ID" value="CAD7272493.1"/>
    <property type="molecule type" value="Genomic_DNA"/>
</dbReference>
<sequence length="177" mass="20007">MLLNLDVYERRGELSYRPHARRPFWLKFGTFRILLLLLWRMYAAVQAGKSARLITLAIPVVCVLRGVVMEQQPYNNMGSDGESEDVSGTSDEMFSPLPMNNVKLRQKNRSYSKVSLFEGFPGGIVTQLLAIRCSPAVVIAGKLFSLSHDCVPQCLFFICPLRSPVWDRKVSTPWPDA</sequence>
<dbReference type="AlphaFoldDB" id="A0A7R9BCB5"/>
<dbReference type="Proteomes" id="UP000678499">
    <property type="component" value="Unassembled WGS sequence"/>
</dbReference>
<evidence type="ECO:0000313" key="1">
    <source>
        <dbReference type="EMBL" id="CAD7272493.1"/>
    </source>
</evidence>
<proteinExistence type="predicted"/>
<organism evidence="1">
    <name type="scientific">Notodromas monacha</name>
    <dbReference type="NCBI Taxonomy" id="399045"/>
    <lineage>
        <taxon>Eukaryota</taxon>
        <taxon>Metazoa</taxon>
        <taxon>Ecdysozoa</taxon>
        <taxon>Arthropoda</taxon>
        <taxon>Crustacea</taxon>
        <taxon>Oligostraca</taxon>
        <taxon>Ostracoda</taxon>
        <taxon>Podocopa</taxon>
        <taxon>Podocopida</taxon>
        <taxon>Cypridocopina</taxon>
        <taxon>Cypridoidea</taxon>
        <taxon>Cyprididae</taxon>
        <taxon>Notodromas</taxon>
    </lineage>
</organism>
<accession>A0A7R9BCB5</accession>
<keyword evidence="2" id="KW-1185">Reference proteome</keyword>